<proteinExistence type="predicted"/>
<organism evidence="1 2">
    <name type="scientific">Populus trichocarpa</name>
    <name type="common">Western balsam poplar</name>
    <name type="synonym">Populus balsamifera subsp. trichocarpa</name>
    <dbReference type="NCBI Taxonomy" id="3694"/>
    <lineage>
        <taxon>Eukaryota</taxon>
        <taxon>Viridiplantae</taxon>
        <taxon>Streptophyta</taxon>
        <taxon>Embryophyta</taxon>
        <taxon>Tracheophyta</taxon>
        <taxon>Spermatophyta</taxon>
        <taxon>Magnoliopsida</taxon>
        <taxon>eudicotyledons</taxon>
        <taxon>Gunneridae</taxon>
        <taxon>Pentapetalae</taxon>
        <taxon>rosids</taxon>
        <taxon>fabids</taxon>
        <taxon>Malpighiales</taxon>
        <taxon>Salicaceae</taxon>
        <taxon>Saliceae</taxon>
        <taxon>Populus</taxon>
    </lineage>
</organism>
<evidence type="ECO:0000313" key="2">
    <source>
        <dbReference type="Proteomes" id="UP000006729"/>
    </source>
</evidence>
<accession>A0A3N7I6V4</accession>
<reference evidence="1 2" key="1">
    <citation type="journal article" date="2006" name="Science">
        <title>The genome of black cottonwood, Populus trichocarpa (Torr. &amp; Gray).</title>
        <authorList>
            <person name="Tuskan G.A."/>
            <person name="Difazio S."/>
            <person name="Jansson S."/>
            <person name="Bohlmann J."/>
            <person name="Grigoriev I."/>
            <person name="Hellsten U."/>
            <person name="Putnam N."/>
            <person name="Ralph S."/>
            <person name="Rombauts S."/>
            <person name="Salamov A."/>
            <person name="Schein J."/>
            <person name="Sterck L."/>
            <person name="Aerts A."/>
            <person name="Bhalerao R.R."/>
            <person name="Bhalerao R.P."/>
            <person name="Blaudez D."/>
            <person name="Boerjan W."/>
            <person name="Brun A."/>
            <person name="Brunner A."/>
            <person name="Busov V."/>
            <person name="Campbell M."/>
            <person name="Carlson J."/>
            <person name="Chalot M."/>
            <person name="Chapman J."/>
            <person name="Chen G.L."/>
            <person name="Cooper D."/>
            <person name="Coutinho P.M."/>
            <person name="Couturier J."/>
            <person name="Covert S."/>
            <person name="Cronk Q."/>
            <person name="Cunningham R."/>
            <person name="Davis J."/>
            <person name="Degroeve S."/>
            <person name="Dejardin A."/>
            <person name="Depamphilis C."/>
            <person name="Detter J."/>
            <person name="Dirks B."/>
            <person name="Dubchak I."/>
            <person name="Duplessis S."/>
            <person name="Ehlting J."/>
            <person name="Ellis B."/>
            <person name="Gendler K."/>
            <person name="Goodstein D."/>
            <person name="Gribskov M."/>
            <person name="Grimwood J."/>
            <person name="Groover A."/>
            <person name="Gunter L."/>
            <person name="Hamberger B."/>
            <person name="Heinze B."/>
            <person name="Helariutta Y."/>
            <person name="Henrissat B."/>
            <person name="Holligan D."/>
            <person name="Holt R."/>
            <person name="Huang W."/>
            <person name="Islam-Faridi N."/>
            <person name="Jones S."/>
            <person name="Jones-Rhoades M."/>
            <person name="Jorgensen R."/>
            <person name="Joshi C."/>
            <person name="Kangasjarvi J."/>
            <person name="Karlsson J."/>
            <person name="Kelleher C."/>
            <person name="Kirkpatrick R."/>
            <person name="Kirst M."/>
            <person name="Kohler A."/>
            <person name="Kalluri U."/>
            <person name="Larimer F."/>
            <person name="Leebens-Mack J."/>
            <person name="Leple J.C."/>
            <person name="Locascio P."/>
            <person name="Lou Y."/>
            <person name="Lucas S."/>
            <person name="Martin F."/>
            <person name="Montanini B."/>
            <person name="Napoli C."/>
            <person name="Nelson D.R."/>
            <person name="Nelson C."/>
            <person name="Nieminen K."/>
            <person name="Nilsson O."/>
            <person name="Pereda V."/>
            <person name="Peter G."/>
            <person name="Philippe R."/>
            <person name="Pilate G."/>
            <person name="Poliakov A."/>
            <person name="Razumovskaya J."/>
            <person name="Richardson P."/>
            <person name="Rinaldi C."/>
            <person name="Ritland K."/>
            <person name="Rouze P."/>
            <person name="Ryaboy D."/>
            <person name="Schmutz J."/>
            <person name="Schrader J."/>
            <person name="Segerman B."/>
            <person name="Shin H."/>
            <person name="Siddiqui A."/>
            <person name="Sterky F."/>
            <person name="Terry A."/>
            <person name="Tsai C.J."/>
            <person name="Uberbacher E."/>
            <person name="Unneberg P."/>
            <person name="Vahala J."/>
            <person name="Wall K."/>
            <person name="Wessler S."/>
            <person name="Yang G."/>
            <person name="Yin T."/>
            <person name="Douglas C."/>
            <person name="Marra M."/>
            <person name="Sandberg G."/>
            <person name="Van de Peer Y."/>
            <person name="Rokhsar D."/>
        </authorList>
    </citation>
    <scope>NUCLEOTIDE SEQUENCE [LARGE SCALE GENOMIC DNA]</scope>
    <source>
        <strain evidence="2">cv. Nisqually</strain>
    </source>
</reference>
<dbReference type="EMBL" id="CM009308">
    <property type="protein sequence ID" value="RQP03255.1"/>
    <property type="molecule type" value="Genomic_DNA"/>
</dbReference>
<dbReference type="Proteomes" id="UP000006729">
    <property type="component" value="Chromosome 19"/>
</dbReference>
<evidence type="ECO:0000313" key="1">
    <source>
        <dbReference type="EMBL" id="RQP03255.1"/>
    </source>
</evidence>
<gene>
    <name evidence="1" type="ORF">POPTR_019G008850</name>
</gene>
<name>A0A3N7I6V4_POPTR</name>
<protein>
    <submittedName>
        <fullName evidence="1">Uncharacterized protein</fullName>
    </submittedName>
</protein>
<keyword evidence="2" id="KW-1185">Reference proteome</keyword>
<sequence length="37" mass="4350">MKYKATEKNKGTYLMRGDEVEDEGAHAERLTIWHKGR</sequence>
<dbReference type="AlphaFoldDB" id="A0A3N7I6V4"/>
<dbReference type="InParanoid" id="A0A3N7I6V4"/>